<feature type="compositionally biased region" description="Basic and acidic residues" evidence="1">
    <location>
        <begin position="15"/>
        <end position="27"/>
    </location>
</feature>
<name>A0A2P6MNG9_9EUKA</name>
<reference evidence="2 3" key="1">
    <citation type="journal article" date="2018" name="Genome Biol. Evol.">
        <title>Multiple Roots of Fruiting Body Formation in Amoebozoa.</title>
        <authorList>
            <person name="Hillmann F."/>
            <person name="Forbes G."/>
            <person name="Novohradska S."/>
            <person name="Ferling I."/>
            <person name="Riege K."/>
            <person name="Groth M."/>
            <person name="Westermann M."/>
            <person name="Marz M."/>
            <person name="Spaller T."/>
            <person name="Winckler T."/>
            <person name="Schaap P."/>
            <person name="Glockner G."/>
        </authorList>
    </citation>
    <scope>NUCLEOTIDE SEQUENCE [LARGE SCALE GENOMIC DNA]</scope>
    <source>
        <strain evidence="2 3">Jena</strain>
    </source>
</reference>
<dbReference type="EMBL" id="MDYQ01000651">
    <property type="protein sequence ID" value="PRP73241.1"/>
    <property type="molecule type" value="Genomic_DNA"/>
</dbReference>
<keyword evidence="3" id="KW-1185">Reference proteome</keyword>
<sequence>RQDGTRHPSVSIASQRRDRDSLRDSLETRPSLQVLTLCPLQLQSCPASPSEFLNGVNTA</sequence>
<dbReference type="AlphaFoldDB" id="A0A2P6MNG9"/>
<dbReference type="Proteomes" id="UP000241769">
    <property type="component" value="Unassembled WGS sequence"/>
</dbReference>
<evidence type="ECO:0000256" key="1">
    <source>
        <dbReference type="SAM" id="MobiDB-lite"/>
    </source>
</evidence>
<dbReference type="InParanoid" id="A0A2P6MNG9"/>
<evidence type="ECO:0000313" key="3">
    <source>
        <dbReference type="Proteomes" id="UP000241769"/>
    </source>
</evidence>
<feature type="non-terminal residue" evidence="2">
    <location>
        <position position="1"/>
    </location>
</feature>
<evidence type="ECO:0000313" key="2">
    <source>
        <dbReference type="EMBL" id="PRP73241.1"/>
    </source>
</evidence>
<gene>
    <name evidence="2" type="ORF">PROFUN_16919</name>
</gene>
<comment type="caution">
    <text evidence="2">The sequence shown here is derived from an EMBL/GenBank/DDBJ whole genome shotgun (WGS) entry which is preliminary data.</text>
</comment>
<proteinExistence type="predicted"/>
<protein>
    <submittedName>
        <fullName evidence="2">Uncharacterized protein</fullName>
    </submittedName>
</protein>
<organism evidence="2 3">
    <name type="scientific">Planoprotostelium fungivorum</name>
    <dbReference type="NCBI Taxonomy" id="1890364"/>
    <lineage>
        <taxon>Eukaryota</taxon>
        <taxon>Amoebozoa</taxon>
        <taxon>Evosea</taxon>
        <taxon>Variosea</taxon>
        <taxon>Cavosteliida</taxon>
        <taxon>Cavosteliaceae</taxon>
        <taxon>Planoprotostelium</taxon>
    </lineage>
</organism>
<accession>A0A2P6MNG9</accession>
<feature type="region of interest" description="Disordered" evidence="1">
    <location>
        <begin position="1"/>
        <end position="28"/>
    </location>
</feature>